<organism evidence="1">
    <name type="scientific">Waddlia chondrophila 2032/99</name>
    <dbReference type="NCBI Taxonomy" id="765953"/>
    <lineage>
        <taxon>Bacteria</taxon>
        <taxon>Pseudomonadati</taxon>
        <taxon>Chlamydiota</taxon>
        <taxon>Chlamydiia</taxon>
        <taxon>Parachlamydiales</taxon>
        <taxon>Waddliaceae</taxon>
        <taxon>Waddlia</taxon>
    </lineage>
</organism>
<name>F8LEQ3_9BACT</name>
<reference evidence="1" key="1">
    <citation type="submission" date="2011-05" db="EMBL/GenBank/DDBJ databases">
        <title>Unity in variety -- the pan-genome of the Chlamydiae.</title>
        <authorList>
            <person name="Collingro A."/>
            <person name="Tischler P."/>
            <person name="Weinmaier T."/>
            <person name="Penz T."/>
            <person name="Heinz E."/>
            <person name="Brunham R.C."/>
            <person name="Read T.D."/>
            <person name="Bavoil P.M."/>
            <person name="Sachse K."/>
            <person name="Kahane S."/>
            <person name="Friedman M.G."/>
            <person name="Rattei T."/>
            <person name="Myers G.S.A."/>
            <person name="Horn M."/>
        </authorList>
    </citation>
    <scope>NUCLEOTIDE SEQUENCE</scope>
    <source>
        <strain evidence="1">2032/99</strain>
    </source>
</reference>
<accession>F8LEQ3</accession>
<dbReference type="EMBL" id="FR872660">
    <property type="protein sequence ID" value="CCB91971.1"/>
    <property type="molecule type" value="Genomic_DNA"/>
</dbReference>
<dbReference type="AlphaFoldDB" id="F8LEQ3"/>
<proteinExistence type="predicted"/>
<sequence>MRFKMSCLTNNCYPWRKEFPEISKVLNNKEVESVESLFSKKGIDRAAERLEGVLFLPDGESRTVQLIHLARIGDDESLRPLTEKQERIFEVGQRTDKVAVNWLNGGCGLYAVTSLVSFTTCGPTYALSWIPASISTLFNVVSTGVSYLSTGCYPHMASVEGNKMQNTFHEAKRMYTELGSHLISIYEIDSKKAEKLAEKIDIQSIINRLEDFFSDREAVSLTEPLAAARRFVLKKEIPDGPVEIRNSARLVLLSEEVEHLQKQNKKLKGKHL</sequence>
<gene>
    <name evidence="1" type="ORF">WCH_BJ08560</name>
</gene>
<evidence type="ECO:0000313" key="1">
    <source>
        <dbReference type="EMBL" id="CCB91971.1"/>
    </source>
</evidence>
<protein>
    <submittedName>
        <fullName evidence="1">Uncharacterized protein</fullName>
    </submittedName>
</protein>